<dbReference type="RefSeq" id="WP_137268430.1">
    <property type="nucleotide sequence ID" value="NZ_QGAC01000001.1"/>
</dbReference>
<reference evidence="2 3" key="1">
    <citation type="journal article" date="2019" name="Sci. Rep.">
        <title>Differences in resource use lead to coexistence of seed-transmitted microbial populations.</title>
        <authorList>
            <person name="Torres-Cortes G."/>
            <person name="Garcia B.J."/>
            <person name="Compant S."/>
            <person name="Rezki S."/>
            <person name="Jones P."/>
            <person name="Preveaux A."/>
            <person name="Briand M."/>
            <person name="Roulet A."/>
            <person name="Bouchez O."/>
            <person name="Jacobson D."/>
            <person name="Barret M."/>
        </authorList>
    </citation>
    <scope>NUCLEOTIDE SEQUENCE [LARGE SCALE GENOMIC DNA]</scope>
    <source>
        <strain evidence="2 3">CFBP13511</strain>
    </source>
</reference>
<name>A0A4U3FM55_9GAMM</name>
<feature type="domain" description="ParB/Spo0J HTH" evidence="1">
    <location>
        <begin position="122"/>
        <end position="197"/>
    </location>
</feature>
<dbReference type="InterPro" id="IPR050336">
    <property type="entry name" value="Chromosome_partition/occlusion"/>
</dbReference>
<dbReference type="AlphaFoldDB" id="A0A4U3FM55"/>
<proteinExistence type="predicted"/>
<dbReference type="EMBL" id="QGAC01000001">
    <property type="protein sequence ID" value="TKJ94800.1"/>
    <property type="molecule type" value="Genomic_DNA"/>
</dbReference>
<evidence type="ECO:0000313" key="2">
    <source>
        <dbReference type="EMBL" id="TKJ94800.1"/>
    </source>
</evidence>
<dbReference type="GO" id="GO:0005694">
    <property type="term" value="C:chromosome"/>
    <property type="evidence" value="ECO:0007669"/>
    <property type="project" value="TreeGrafter"/>
</dbReference>
<evidence type="ECO:0000313" key="3">
    <source>
        <dbReference type="Proteomes" id="UP000306393"/>
    </source>
</evidence>
<evidence type="ECO:0000259" key="1">
    <source>
        <dbReference type="Pfam" id="PF17762"/>
    </source>
</evidence>
<dbReference type="Pfam" id="PF17762">
    <property type="entry name" value="HTH_ParB"/>
    <property type="match status" value="1"/>
</dbReference>
<dbReference type="GO" id="GO:0007059">
    <property type="term" value="P:chromosome segregation"/>
    <property type="evidence" value="ECO:0007669"/>
    <property type="project" value="TreeGrafter"/>
</dbReference>
<comment type="caution">
    <text evidence="2">The sequence shown here is derived from an EMBL/GenBank/DDBJ whole genome shotgun (WGS) entry which is preliminary data.</text>
</comment>
<protein>
    <submittedName>
        <fullName evidence="2">Chromosome partitioning protein ParB</fullName>
    </submittedName>
</protein>
<dbReference type="SUPFAM" id="SSF109709">
    <property type="entry name" value="KorB DNA-binding domain-like"/>
    <property type="match status" value="1"/>
</dbReference>
<dbReference type="Gene3D" id="1.10.10.2830">
    <property type="match status" value="1"/>
</dbReference>
<gene>
    <name evidence="2" type="ORF">EpCFBP13511_00085</name>
</gene>
<sequence>MTSLSVVHKNRDESATDIVPRKTYFAGLKEFYVEPGYNVRDIDQAHVEEFRDAFILGEEVPALVVQVTEQGLKIIDGHHRYYGALLATEAGTEVARLECKDAKGTEADRIALMVTSSQGRSLLPLERAGAYQRLMNQGWTEAEIAKKVKRSVADIEHHLQLLEVGDTLIGMVRSGEVAATTAVSLSREHGTKAGAVAEEKMAEAKAAGKKKLTKAAAIPQFNAGKARRLVELMAAFEFSDDGYKAPDEIYLEAMGILAEYREKHGVPAQASAEGETLETKLPLMKEDIISHSGVEAWACAAAAFGDKAEFTFSESKYAHSWASDSLEKPEFVVVPAATIRKAVELVAANTSTDGLRTWVNERYSDELTREEMFERFSQVFQENRKDVSTVPEFLKLLEYTLSATWQNIRTLSAAVKSAINDFNAAGVPQ</sequence>
<dbReference type="InterPro" id="IPR041468">
    <property type="entry name" value="HTH_ParB/Spo0J"/>
</dbReference>
<dbReference type="PANTHER" id="PTHR33375:SF1">
    <property type="entry name" value="CHROMOSOME-PARTITIONING PROTEIN PARB-RELATED"/>
    <property type="match status" value="1"/>
</dbReference>
<dbReference type="Proteomes" id="UP000306393">
    <property type="component" value="Unassembled WGS sequence"/>
</dbReference>
<accession>A0A4U3FM55</accession>
<dbReference type="OrthoDB" id="6197524at2"/>
<dbReference type="STRING" id="1219360.GCA_001571305_04168"/>
<dbReference type="PANTHER" id="PTHR33375">
    <property type="entry name" value="CHROMOSOME-PARTITIONING PROTEIN PARB-RELATED"/>
    <property type="match status" value="1"/>
</dbReference>
<organism evidence="2 3">
    <name type="scientific">Erwinia persicina</name>
    <dbReference type="NCBI Taxonomy" id="55211"/>
    <lineage>
        <taxon>Bacteria</taxon>
        <taxon>Pseudomonadati</taxon>
        <taxon>Pseudomonadota</taxon>
        <taxon>Gammaproteobacteria</taxon>
        <taxon>Enterobacterales</taxon>
        <taxon>Erwiniaceae</taxon>
        <taxon>Erwinia</taxon>
    </lineage>
</organism>